<evidence type="ECO:0000313" key="11">
    <source>
        <dbReference type="Proteomes" id="UP000275256"/>
    </source>
</evidence>
<dbReference type="InterPro" id="IPR018484">
    <property type="entry name" value="FGGY_N"/>
</dbReference>
<keyword evidence="4 10" id="KW-0418">Kinase</keyword>
<dbReference type="GO" id="GO:0008993">
    <property type="term" value="F:rhamnulokinase activity"/>
    <property type="evidence" value="ECO:0007669"/>
    <property type="project" value="InterPro"/>
</dbReference>
<keyword evidence="2" id="KW-0808">Transferase</keyword>
<sequence length="497" mass="53694">MCPGWRRRRFPGCFRTASTETPLREDGGDVGSHVTALAVDLGSSSGRITAGTLQGGKVSQVEVHRFTHGAAMADGHLAWDLDLIWREVVAGLTEAVAQFPHASSVSVDTWGVDWVPLDAEGQRLGAGRAYRDERTERTLAAFRRRLPDERAWELTGIAPATINSANQMFAFLTEEPGLAERTDQILFLPDHFTHLLSGERRWSRSIASTAGLCNPGATDWAEDVFDALEVPRRWVGELTHEHDEVGPCIVAGLEQLRVVRAGAHDTACAVHALPRDEATDSYFLSCGSWSVLGVARDEPLLTPQAHALGLTNEARGDRGVRPLFNITGLWILQECQRQWGAEGRDADIVSLVKAATRAESLGLLIDPDEPQFAAPGDMVARVTVALSQQGAPFDVSQGQVVRAILESLAHRYARGVADLADLTGTRATQLNMTAGGSRNPLLCQLTADALQVPVIAGPAEASTLGSLLAQFEITGHLDPQDRNHVIARSAQTIRYAP</sequence>
<keyword evidence="5" id="KW-0067">ATP-binding</keyword>
<dbReference type="InterPro" id="IPR018485">
    <property type="entry name" value="FGGY_C"/>
</dbReference>
<gene>
    <name evidence="10" type="ORF">EAX62_04435</name>
</gene>
<evidence type="ECO:0000256" key="3">
    <source>
        <dbReference type="ARBA" id="ARBA00022741"/>
    </source>
</evidence>
<dbReference type="PANTHER" id="PTHR10196">
    <property type="entry name" value="SUGAR KINASE"/>
    <property type="match status" value="1"/>
</dbReference>
<comment type="similarity">
    <text evidence="1">Belongs to the FGGY kinase family.</text>
</comment>
<evidence type="ECO:0000256" key="1">
    <source>
        <dbReference type="ARBA" id="ARBA00009156"/>
    </source>
</evidence>
<dbReference type="InterPro" id="IPR043129">
    <property type="entry name" value="ATPase_NBD"/>
</dbReference>
<feature type="domain" description="Carbohydrate kinase FGGY C-terminal" evidence="9">
    <location>
        <begin position="284"/>
        <end position="470"/>
    </location>
</feature>
<dbReference type="GO" id="GO:0019301">
    <property type="term" value="P:rhamnose catabolic process"/>
    <property type="evidence" value="ECO:0007669"/>
    <property type="project" value="InterPro"/>
</dbReference>
<dbReference type="CDD" id="cd07771">
    <property type="entry name" value="ASKHA_NBD_FGGY_RhaB-like"/>
    <property type="match status" value="1"/>
</dbReference>
<evidence type="ECO:0000259" key="9">
    <source>
        <dbReference type="Pfam" id="PF02782"/>
    </source>
</evidence>
<dbReference type="EMBL" id="REFW01000001">
    <property type="protein sequence ID" value="RMB61858.1"/>
    <property type="molecule type" value="Genomic_DNA"/>
</dbReference>
<dbReference type="GO" id="GO:0005829">
    <property type="term" value="C:cytosol"/>
    <property type="evidence" value="ECO:0007669"/>
    <property type="project" value="TreeGrafter"/>
</dbReference>
<dbReference type="OrthoDB" id="9761504at2"/>
<evidence type="ECO:0000256" key="4">
    <source>
        <dbReference type="ARBA" id="ARBA00022777"/>
    </source>
</evidence>
<dbReference type="Gene3D" id="3.30.420.40">
    <property type="match status" value="2"/>
</dbReference>
<keyword evidence="3" id="KW-0547">Nucleotide-binding</keyword>
<dbReference type="AlphaFoldDB" id="A0A3M0GBX3"/>
<organism evidence="10 11">
    <name type="scientific">Tessaracoccus antarcticus</name>
    <dbReference type="NCBI Taxonomy" id="2479848"/>
    <lineage>
        <taxon>Bacteria</taxon>
        <taxon>Bacillati</taxon>
        <taxon>Actinomycetota</taxon>
        <taxon>Actinomycetes</taxon>
        <taxon>Propionibacteriales</taxon>
        <taxon>Propionibacteriaceae</taxon>
        <taxon>Tessaracoccus</taxon>
    </lineage>
</organism>
<name>A0A3M0GBX3_9ACTN</name>
<feature type="domain" description="Carbohydrate kinase FGGY N-terminal" evidence="8">
    <location>
        <begin position="36"/>
        <end position="269"/>
    </location>
</feature>
<keyword evidence="6" id="KW-1015">Disulfide bond</keyword>
<evidence type="ECO:0000256" key="2">
    <source>
        <dbReference type="ARBA" id="ARBA00022679"/>
    </source>
</evidence>
<proteinExistence type="inferred from homology"/>
<evidence type="ECO:0000259" key="8">
    <source>
        <dbReference type="Pfam" id="PF00370"/>
    </source>
</evidence>
<dbReference type="PANTHER" id="PTHR10196:SF93">
    <property type="entry name" value="L-RHAMNULOKINASE"/>
    <property type="match status" value="1"/>
</dbReference>
<dbReference type="GO" id="GO:0004370">
    <property type="term" value="F:glycerol kinase activity"/>
    <property type="evidence" value="ECO:0007669"/>
    <property type="project" value="TreeGrafter"/>
</dbReference>
<dbReference type="Pfam" id="PF02782">
    <property type="entry name" value="FGGY_C"/>
    <property type="match status" value="1"/>
</dbReference>
<accession>A0A3M0GBX3</accession>
<comment type="caution">
    <text evidence="10">The sequence shown here is derived from an EMBL/GenBank/DDBJ whole genome shotgun (WGS) entry which is preliminary data.</text>
</comment>
<dbReference type="GO" id="GO:0005524">
    <property type="term" value="F:ATP binding"/>
    <property type="evidence" value="ECO:0007669"/>
    <property type="project" value="UniProtKB-KW"/>
</dbReference>
<evidence type="ECO:0000256" key="6">
    <source>
        <dbReference type="ARBA" id="ARBA00023157"/>
    </source>
</evidence>
<dbReference type="SUPFAM" id="SSF53067">
    <property type="entry name" value="Actin-like ATPase domain"/>
    <property type="match status" value="2"/>
</dbReference>
<dbReference type="Proteomes" id="UP000275256">
    <property type="component" value="Unassembled WGS sequence"/>
</dbReference>
<dbReference type="GO" id="GO:0006071">
    <property type="term" value="P:glycerol metabolic process"/>
    <property type="evidence" value="ECO:0007669"/>
    <property type="project" value="TreeGrafter"/>
</dbReference>
<reference evidence="10 11" key="1">
    <citation type="submission" date="2018-10" db="EMBL/GenBank/DDBJ databases">
        <title>Tessaracoccus antarcticuss sp. nov., isolated from sediment.</title>
        <authorList>
            <person name="Zhou L.Y."/>
            <person name="Du Z.J."/>
        </authorList>
    </citation>
    <scope>NUCLEOTIDE SEQUENCE [LARGE SCALE GENOMIC DNA]</scope>
    <source>
        <strain evidence="10 11">JDX10</strain>
    </source>
</reference>
<dbReference type="Pfam" id="PF00370">
    <property type="entry name" value="FGGY_N"/>
    <property type="match status" value="1"/>
</dbReference>
<evidence type="ECO:0000256" key="7">
    <source>
        <dbReference type="ARBA" id="ARBA00023308"/>
    </source>
</evidence>
<dbReference type="InterPro" id="IPR013449">
    <property type="entry name" value="Rhamnulokinase"/>
</dbReference>
<keyword evidence="7" id="KW-0684">Rhamnose metabolism</keyword>
<evidence type="ECO:0000256" key="5">
    <source>
        <dbReference type="ARBA" id="ARBA00022840"/>
    </source>
</evidence>
<keyword evidence="11" id="KW-1185">Reference proteome</keyword>
<protein>
    <submittedName>
        <fullName evidence="10">Rhamnulokinase</fullName>
    </submittedName>
</protein>
<evidence type="ECO:0000313" key="10">
    <source>
        <dbReference type="EMBL" id="RMB61858.1"/>
    </source>
</evidence>